<evidence type="ECO:0000313" key="3">
    <source>
        <dbReference type="Proteomes" id="UP000092993"/>
    </source>
</evidence>
<proteinExistence type="predicted"/>
<gene>
    <name evidence="2" type="ORF">A0H81_05808</name>
</gene>
<name>A0A1C7MCT5_GRIFR</name>
<sequence length="70" mass="7766">MLDAQNKRRVSPGVERNLVERPCAEGGPNNKRKRRASVNVHPPPDEEQHIDIDEPGLIATCPSLRTSSQP</sequence>
<reference evidence="2 3" key="1">
    <citation type="submission" date="2016-03" db="EMBL/GenBank/DDBJ databases">
        <title>Whole genome sequencing of Grifola frondosa 9006-11.</title>
        <authorList>
            <person name="Min B."/>
            <person name="Park H."/>
            <person name="Kim J.-G."/>
            <person name="Cho H."/>
            <person name="Oh Y.-L."/>
            <person name="Kong W.-S."/>
            <person name="Choi I.-G."/>
        </authorList>
    </citation>
    <scope>NUCLEOTIDE SEQUENCE [LARGE SCALE GENOMIC DNA]</scope>
    <source>
        <strain evidence="2 3">9006-11</strain>
    </source>
</reference>
<feature type="compositionally biased region" description="Basic and acidic residues" evidence="1">
    <location>
        <begin position="43"/>
        <end position="52"/>
    </location>
</feature>
<evidence type="ECO:0000313" key="2">
    <source>
        <dbReference type="EMBL" id="OBZ74700.1"/>
    </source>
</evidence>
<dbReference type="EMBL" id="LUGG01000005">
    <property type="protein sequence ID" value="OBZ74700.1"/>
    <property type="molecule type" value="Genomic_DNA"/>
</dbReference>
<evidence type="ECO:0000256" key="1">
    <source>
        <dbReference type="SAM" id="MobiDB-lite"/>
    </source>
</evidence>
<dbReference type="OrthoDB" id="79252at2759"/>
<accession>A0A1C7MCT5</accession>
<dbReference type="Proteomes" id="UP000092993">
    <property type="component" value="Unassembled WGS sequence"/>
</dbReference>
<comment type="caution">
    <text evidence="2">The sequence shown here is derived from an EMBL/GenBank/DDBJ whole genome shotgun (WGS) entry which is preliminary data.</text>
</comment>
<organism evidence="2 3">
    <name type="scientific">Grifola frondosa</name>
    <name type="common">Maitake</name>
    <name type="synonym">Polyporus frondosus</name>
    <dbReference type="NCBI Taxonomy" id="5627"/>
    <lineage>
        <taxon>Eukaryota</taxon>
        <taxon>Fungi</taxon>
        <taxon>Dikarya</taxon>
        <taxon>Basidiomycota</taxon>
        <taxon>Agaricomycotina</taxon>
        <taxon>Agaricomycetes</taxon>
        <taxon>Polyporales</taxon>
        <taxon>Grifolaceae</taxon>
        <taxon>Grifola</taxon>
    </lineage>
</organism>
<protein>
    <submittedName>
        <fullName evidence="2">Uncharacterized protein</fullName>
    </submittedName>
</protein>
<dbReference type="AlphaFoldDB" id="A0A1C7MCT5"/>
<keyword evidence="3" id="KW-1185">Reference proteome</keyword>
<feature type="region of interest" description="Disordered" evidence="1">
    <location>
        <begin position="1"/>
        <end position="70"/>
    </location>
</feature>